<proteinExistence type="predicted"/>
<dbReference type="PaxDb" id="3635-A0A1U8P454"/>
<sequence>MIVDNRCLRYRDHSESNIHIVRDCCLAKQVWMNLNYHWPNSVADFSFNEWLNWLRENSGSGSRKEIAISIWAIWYSRNKFVHEKITQTTDEVVTFIKGFSMEHRELSSNLQHPKPRGMICWNPPPTGWVKLNVDAGFSIVRQKAVLSFIIKNEEGNILGSEFRVHHLVRTVALAEAIALLHGVQFASEMGFRYVIAESDSRLVINKINSKEDNYSETRPLTWDLEASTRNFSECRFQFVAREGNSVAHAMAEEGLRRLEDCFWVEDALVKASDLAASDRRSHRPP</sequence>
<dbReference type="SMR" id="A0A1U8P454"/>
<evidence type="ECO:0000313" key="3">
    <source>
        <dbReference type="RefSeq" id="XP_016746002.1"/>
    </source>
</evidence>
<dbReference type="GO" id="GO:0003676">
    <property type="term" value="F:nucleic acid binding"/>
    <property type="evidence" value="ECO:0007669"/>
    <property type="project" value="InterPro"/>
</dbReference>
<dbReference type="CDD" id="cd06222">
    <property type="entry name" value="RNase_H_like"/>
    <property type="match status" value="1"/>
</dbReference>
<dbReference type="GO" id="GO:0004523">
    <property type="term" value="F:RNA-DNA hybrid ribonuclease activity"/>
    <property type="evidence" value="ECO:0007669"/>
    <property type="project" value="InterPro"/>
</dbReference>
<dbReference type="Gene3D" id="3.30.420.10">
    <property type="entry name" value="Ribonuclease H-like superfamily/Ribonuclease H"/>
    <property type="match status" value="1"/>
</dbReference>
<dbReference type="KEGG" id="ghi:107954827"/>
<dbReference type="STRING" id="3635.A0A1U8P454"/>
<dbReference type="SUPFAM" id="SSF53098">
    <property type="entry name" value="Ribonuclease H-like"/>
    <property type="match status" value="1"/>
</dbReference>
<dbReference type="PANTHER" id="PTHR47074:SF61">
    <property type="entry name" value="RNASE H TYPE-1 DOMAIN-CONTAINING PROTEIN"/>
    <property type="match status" value="1"/>
</dbReference>
<gene>
    <name evidence="3" type="primary">LOC107954827</name>
</gene>
<dbReference type="OMA" id="HREMADP"/>
<organism evidence="2 3">
    <name type="scientific">Gossypium hirsutum</name>
    <name type="common">Upland cotton</name>
    <name type="synonym">Gossypium mexicanum</name>
    <dbReference type="NCBI Taxonomy" id="3635"/>
    <lineage>
        <taxon>Eukaryota</taxon>
        <taxon>Viridiplantae</taxon>
        <taxon>Streptophyta</taxon>
        <taxon>Embryophyta</taxon>
        <taxon>Tracheophyta</taxon>
        <taxon>Spermatophyta</taxon>
        <taxon>Magnoliopsida</taxon>
        <taxon>eudicotyledons</taxon>
        <taxon>Gunneridae</taxon>
        <taxon>Pentapetalae</taxon>
        <taxon>rosids</taxon>
        <taxon>malvids</taxon>
        <taxon>Malvales</taxon>
        <taxon>Malvaceae</taxon>
        <taxon>Malvoideae</taxon>
        <taxon>Gossypium</taxon>
    </lineage>
</organism>
<dbReference type="InterPro" id="IPR012337">
    <property type="entry name" value="RNaseH-like_sf"/>
</dbReference>
<dbReference type="Proteomes" id="UP000818029">
    <property type="component" value="Chromosome A11"/>
</dbReference>
<dbReference type="PANTHER" id="PTHR47074">
    <property type="entry name" value="BNAC02G40300D PROTEIN"/>
    <property type="match status" value="1"/>
</dbReference>
<accession>A0A1U8P454</accession>
<dbReference type="InterPro" id="IPR052929">
    <property type="entry name" value="RNase_H-like_EbsB-rel"/>
</dbReference>
<feature type="domain" description="RNase H type-1" evidence="1">
    <location>
        <begin position="132"/>
        <end position="253"/>
    </location>
</feature>
<dbReference type="InterPro" id="IPR002156">
    <property type="entry name" value="RNaseH_domain"/>
</dbReference>
<dbReference type="InterPro" id="IPR044730">
    <property type="entry name" value="RNase_H-like_dom_plant"/>
</dbReference>
<dbReference type="Pfam" id="PF13456">
    <property type="entry name" value="RVT_3"/>
    <property type="match status" value="1"/>
</dbReference>
<name>A0A1U8P454_GOSHI</name>
<dbReference type="RefSeq" id="XP_016746002.1">
    <property type="nucleotide sequence ID" value="XM_016890513.1"/>
</dbReference>
<protein>
    <recommendedName>
        <fullName evidence="1">RNase H type-1 domain-containing protein</fullName>
    </recommendedName>
</protein>
<evidence type="ECO:0000313" key="2">
    <source>
        <dbReference type="Proteomes" id="UP000818029"/>
    </source>
</evidence>
<dbReference type="InterPro" id="IPR036397">
    <property type="entry name" value="RNaseH_sf"/>
</dbReference>
<keyword evidence="2" id="KW-1185">Reference proteome</keyword>
<dbReference type="GeneID" id="107954827"/>
<reference evidence="2" key="1">
    <citation type="journal article" date="2020" name="Nat. Genet.">
        <title>Genomic diversifications of five Gossypium allopolyploid species and their impact on cotton improvement.</title>
        <authorList>
            <person name="Chen Z.J."/>
            <person name="Sreedasyam A."/>
            <person name="Ando A."/>
            <person name="Song Q."/>
            <person name="De Santiago L.M."/>
            <person name="Hulse-Kemp A.M."/>
            <person name="Ding M."/>
            <person name="Ye W."/>
            <person name="Kirkbride R.C."/>
            <person name="Jenkins J."/>
            <person name="Plott C."/>
            <person name="Lovell J."/>
            <person name="Lin Y.M."/>
            <person name="Vaughn R."/>
            <person name="Liu B."/>
            <person name="Simpson S."/>
            <person name="Scheffler B.E."/>
            <person name="Wen L."/>
            <person name="Saski C.A."/>
            <person name="Grover C.E."/>
            <person name="Hu G."/>
            <person name="Conover J.L."/>
            <person name="Carlson J.W."/>
            <person name="Shu S."/>
            <person name="Boston L.B."/>
            <person name="Williams M."/>
            <person name="Peterson D.G."/>
            <person name="McGee K."/>
            <person name="Jones D.C."/>
            <person name="Wendel J.F."/>
            <person name="Stelly D.M."/>
            <person name="Grimwood J."/>
            <person name="Schmutz J."/>
        </authorList>
    </citation>
    <scope>NUCLEOTIDE SEQUENCE [LARGE SCALE GENOMIC DNA]</scope>
    <source>
        <strain evidence="2">cv. TM-1</strain>
    </source>
</reference>
<evidence type="ECO:0000259" key="1">
    <source>
        <dbReference type="Pfam" id="PF13456"/>
    </source>
</evidence>
<reference evidence="3" key="2">
    <citation type="submission" date="2025-08" db="UniProtKB">
        <authorList>
            <consortium name="RefSeq"/>
        </authorList>
    </citation>
    <scope>IDENTIFICATION</scope>
</reference>
<dbReference type="AlphaFoldDB" id="A0A1U8P454"/>